<dbReference type="EMBL" id="LXQA010169952">
    <property type="protein sequence ID" value="MCI29059.1"/>
    <property type="molecule type" value="Genomic_DNA"/>
</dbReference>
<organism evidence="1 2">
    <name type="scientific">Trifolium medium</name>
    <dbReference type="NCBI Taxonomy" id="97028"/>
    <lineage>
        <taxon>Eukaryota</taxon>
        <taxon>Viridiplantae</taxon>
        <taxon>Streptophyta</taxon>
        <taxon>Embryophyta</taxon>
        <taxon>Tracheophyta</taxon>
        <taxon>Spermatophyta</taxon>
        <taxon>Magnoliopsida</taxon>
        <taxon>eudicotyledons</taxon>
        <taxon>Gunneridae</taxon>
        <taxon>Pentapetalae</taxon>
        <taxon>rosids</taxon>
        <taxon>fabids</taxon>
        <taxon>Fabales</taxon>
        <taxon>Fabaceae</taxon>
        <taxon>Papilionoideae</taxon>
        <taxon>50 kb inversion clade</taxon>
        <taxon>NPAAA clade</taxon>
        <taxon>Hologalegina</taxon>
        <taxon>IRL clade</taxon>
        <taxon>Trifolieae</taxon>
        <taxon>Trifolium</taxon>
    </lineage>
</organism>
<name>A0A392QYL5_9FABA</name>
<evidence type="ECO:0000313" key="1">
    <source>
        <dbReference type="EMBL" id="MCI29059.1"/>
    </source>
</evidence>
<feature type="non-terminal residue" evidence="1">
    <location>
        <position position="45"/>
    </location>
</feature>
<accession>A0A392QYL5</accession>
<protein>
    <submittedName>
        <fullName evidence="1">Protein PLASTID MOVEMENT IMPAIRED 2-like</fullName>
    </submittedName>
</protein>
<sequence>MEDTKVGMRRVGSVKDVINLYDDRSHKIADTDSPSLKKTQIDSSL</sequence>
<dbReference type="Proteomes" id="UP000265520">
    <property type="component" value="Unassembled WGS sequence"/>
</dbReference>
<keyword evidence="2" id="KW-1185">Reference proteome</keyword>
<dbReference type="AlphaFoldDB" id="A0A392QYL5"/>
<proteinExistence type="predicted"/>
<comment type="caution">
    <text evidence="1">The sequence shown here is derived from an EMBL/GenBank/DDBJ whole genome shotgun (WGS) entry which is preliminary data.</text>
</comment>
<reference evidence="1 2" key="1">
    <citation type="journal article" date="2018" name="Front. Plant Sci.">
        <title>Red Clover (Trifolium pratense) and Zigzag Clover (T. medium) - A Picture of Genomic Similarities and Differences.</title>
        <authorList>
            <person name="Dluhosova J."/>
            <person name="Istvanek J."/>
            <person name="Nedelnik J."/>
            <person name="Repkova J."/>
        </authorList>
    </citation>
    <scope>NUCLEOTIDE SEQUENCE [LARGE SCALE GENOMIC DNA]</scope>
    <source>
        <strain evidence="2">cv. 10/8</strain>
        <tissue evidence="1">Leaf</tissue>
    </source>
</reference>
<evidence type="ECO:0000313" key="2">
    <source>
        <dbReference type="Proteomes" id="UP000265520"/>
    </source>
</evidence>